<sequence length="61" mass="6765">MSISVVMHSMASQTLSSDGIDVLSPEKTAFKSSMIASACLMFIVWIRQFLCADYSWSRLVS</sequence>
<accession>Q7NV10</accession>
<name>Q7NV10_CHRVO</name>
<reference evidence="1 2" key="1">
    <citation type="journal article" date="2003" name="Proc. Natl. Acad. Sci. U.S.A.">
        <title>The complete genome sequence of Chromobacterium violaceum reveals remarkable and exploitable bacterial adaptability.</title>
        <authorList>
            <person name="Vasconcelos A.T.R."/>
            <person name="de Almeida D.F."/>
            <person name="Almeida F.C."/>
            <person name="de Almeida L.G.P."/>
            <person name="de Almeida R."/>
            <person name="Goncalves J.A.A."/>
            <person name="Andrade E.M."/>
            <person name="Antonio R.V."/>
            <person name="Araripe J."/>
            <person name="de Araujo M.F.F."/>
            <person name="Filho S.A."/>
            <person name="Azevedo V."/>
            <person name="Batista A.J."/>
            <person name="Bataus L.A.M."/>
            <person name="Batista J.S."/>
            <person name="Belo A."/>
            <person name="vander Berg C."/>
            <person name="Blamey J."/>
            <person name="Bogo M."/>
            <person name="Bonato S."/>
            <person name="Bordignon J."/>
            <person name="Brito C.A."/>
            <person name="Brocchi M."/>
            <person name="Burity H.A."/>
            <person name="Camargo A.A."/>
            <person name="Cardoso D.D.P."/>
            <person name="Carneiro N.P."/>
            <person name="Carraro D.M."/>
            <person name="Carvalho C.M.B."/>
            <person name="Cascardo J.C.M."/>
            <person name="Cavada B.S."/>
            <person name="Chueire L.M.O."/>
            <person name="Pasa T.B.C."/>
            <person name="Duran N."/>
            <person name="Fagundes N."/>
            <person name="Falcao C.L."/>
            <person name="Fantinatti F."/>
            <person name="Farias I.P."/>
            <person name="Felipe M.S.S."/>
            <person name="Ferrari L.P."/>
            <person name="Ferro J.A."/>
            <person name="Ferro M.I.T."/>
            <person name="Franco G.R."/>
            <person name="Freitas N.S.A."/>
            <person name="Furlan L.R."/>
            <person name="Gazzinelli R.T."/>
            <person name="Gomes E.A."/>
            <person name="Goncalves P.R."/>
            <person name="Grangeiro T.B."/>
            <person name="Grattapaglia D."/>
            <person name="Grisard E.C."/>
            <person name="Guimaraes C.T."/>
            <person name="Hanna E.S."/>
            <person name="Hungria M."/>
            <person name="Jardim S.N."/>
            <person name="Laurino J."/>
            <person name="Leoi L.C.T."/>
            <person name="Fassarella L."/>
            <person name="Lima A."/>
            <person name="Loureiro M.F."/>
            <person name="Lyra M.C.P."/>
            <person name="Macedo M."/>
            <person name="Madeira H.M.F."/>
            <person name="Manfio G.P."/>
            <person name="Maranhao A.Q."/>
            <person name="Martins W.S."/>
            <person name="di Mauro S.M.Z."/>
            <person name="de Medeiros S.R.B."/>
            <person name="Meissner R.D.V."/>
            <person name="Menck C.F.M."/>
            <person name="Moreira M.A.M."/>
            <person name="Nascimento F.F."/>
            <person name="Nicolas M.F."/>
            <person name="Oliveira J.G."/>
            <person name="Oliveira S.C."/>
            <person name="Paixao R.F.C."/>
            <person name="Parente J.A."/>
            <person name="Pedrosa F.O."/>
            <person name="Pena S.J.D."/>
            <person name="Perreira J.O."/>
            <person name="Perreira M."/>
            <person name="Pinto L.S.R.C."/>
            <person name="Pinto L.S."/>
            <person name="Porto J.I.R."/>
            <person name="Potrich D.P."/>
            <person name="Neto C.E.R."/>
            <person name="Reis A.M.M."/>
            <person name="Rigo L.U."/>
            <person name="Rondinelli E."/>
            <person name="dos Santos E.B.P."/>
            <person name="Santos F.R."/>
            <person name="Schneider M.P.C."/>
            <person name="Seuanez H.N."/>
            <person name="Silva A.M.R."/>
            <person name="da Silva A.L.C."/>
            <person name="Silva D.W."/>
            <person name="Silva R."/>
            <person name="Simoes I.C."/>
            <person name="Simon D."/>
            <person name="Soares C.M.A."/>
            <person name="Soares R.B.A."/>
            <person name="Souza E.M."/>
            <person name="Souza K.R.L."/>
            <person name="Souza R.C."/>
            <person name="Steffens M.B.R."/>
            <person name="Steindel M."/>
            <person name="Teixeira S.R."/>
            <person name="Urmenyi T."/>
            <person name="Vettore A."/>
            <person name="Wassem R."/>
            <person name="Zaha A."/>
            <person name="Simpson A.J.G."/>
        </authorList>
    </citation>
    <scope>NUCLEOTIDE SEQUENCE [LARGE SCALE GENOMIC DNA]</scope>
    <source>
        <strain evidence="2">ATCC 12472 / DSM 30191 / JCM 1249 / NBRC 12614 / NCIMB 9131 / NCTC 9757</strain>
    </source>
</reference>
<dbReference type="EMBL" id="AE016825">
    <property type="protein sequence ID" value="AAQ60207.1"/>
    <property type="molecule type" value="Genomic_DNA"/>
</dbReference>
<dbReference type="AlphaFoldDB" id="Q7NV10"/>
<proteinExistence type="predicted"/>
<dbReference type="HOGENOM" id="CLU_2914078_0_0_4"/>
<evidence type="ECO:0000313" key="2">
    <source>
        <dbReference type="Proteomes" id="UP000001424"/>
    </source>
</evidence>
<organism evidence="1 2">
    <name type="scientific">Chromobacterium violaceum (strain ATCC 12472 / DSM 30191 / JCM 1249 / CCUG 213 / NBRC 12614 / NCIMB 9131 / NCTC 9757 / MK)</name>
    <dbReference type="NCBI Taxonomy" id="243365"/>
    <lineage>
        <taxon>Bacteria</taxon>
        <taxon>Pseudomonadati</taxon>
        <taxon>Pseudomonadota</taxon>
        <taxon>Betaproteobacteria</taxon>
        <taxon>Neisseriales</taxon>
        <taxon>Chromobacteriaceae</taxon>
        <taxon>Chromobacterium</taxon>
    </lineage>
</organism>
<evidence type="ECO:0000313" key="1">
    <source>
        <dbReference type="EMBL" id="AAQ60207.1"/>
    </source>
</evidence>
<protein>
    <submittedName>
        <fullName evidence="1">Uncharacterized protein</fullName>
    </submittedName>
</protein>
<dbReference type="KEGG" id="cvi:CV_2536"/>
<keyword evidence="2" id="KW-1185">Reference proteome</keyword>
<gene>
    <name evidence="1" type="ordered locus">CV_2536</name>
</gene>
<dbReference type="Proteomes" id="UP000001424">
    <property type="component" value="Chromosome"/>
</dbReference>